<evidence type="ECO:0000256" key="2">
    <source>
        <dbReference type="SAM" id="MobiDB-lite"/>
    </source>
</evidence>
<dbReference type="CDD" id="cd01049">
    <property type="entry name" value="RNRR2"/>
    <property type="match status" value="1"/>
</dbReference>
<dbReference type="GO" id="GO:0016491">
    <property type="term" value="F:oxidoreductase activity"/>
    <property type="evidence" value="ECO:0007669"/>
    <property type="project" value="InterPro"/>
</dbReference>
<evidence type="ECO:0000313" key="3">
    <source>
        <dbReference type="EMBL" id="QHU14148.1"/>
    </source>
</evidence>
<dbReference type="PANTHER" id="PTHR23409">
    <property type="entry name" value="RIBONUCLEOSIDE-DIPHOSPHATE REDUCTASE SMALL CHAIN"/>
    <property type="match status" value="1"/>
</dbReference>
<dbReference type="InterPro" id="IPR030475">
    <property type="entry name" value="RNR_small_AS"/>
</dbReference>
<dbReference type="InterPro" id="IPR009078">
    <property type="entry name" value="Ferritin-like_SF"/>
</dbReference>
<proteinExistence type="inferred from homology"/>
<dbReference type="AlphaFoldDB" id="A0A6C0KCW7"/>
<dbReference type="GO" id="GO:0009263">
    <property type="term" value="P:deoxyribonucleotide biosynthetic process"/>
    <property type="evidence" value="ECO:0007669"/>
    <property type="project" value="InterPro"/>
</dbReference>
<evidence type="ECO:0000256" key="1">
    <source>
        <dbReference type="ARBA" id="ARBA00009303"/>
    </source>
</evidence>
<protein>
    <submittedName>
        <fullName evidence="3">Uncharacterized protein</fullName>
    </submittedName>
</protein>
<dbReference type="Gene3D" id="1.10.620.20">
    <property type="entry name" value="Ribonucleotide Reductase, subunit A"/>
    <property type="match status" value="1"/>
</dbReference>
<reference evidence="3" key="1">
    <citation type="journal article" date="2020" name="Nature">
        <title>Giant virus diversity and host interactions through global metagenomics.</title>
        <authorList>
            <person name="Schulz F."/>
            <person name="Roux S."/>
            <person name="Paez-Espino D."/>
            <person name="Jungbluth S."/>
            <person name="Walsh D.A."/>
            <person name="Denef V.J."/>
            <person name="McMahon K.D."/>
            <person name="Konstantinidis K.T."/>
            <person name="Eloe-Fadrosh E.A."/>
            <person name="Kyrpides N.C."/>
            <person name="Woyke T."/>
        </authorList>
    </citation>
    <scope>NUCLEOTIDE SEQUENCE</scope>
    <source>
        <strain evidence="3">GVMAG-S-1101182-85</strain>
    </source>
</reference>
<dbReference type="EMBL" id="MN740831">
    <property type="protein sequence ID" value="QHU14148.1"/>
    <property type="molecule type" value="Genomic_DNA"/>
</dbReference>
<feature type="compositionally biased region" description="Polar residues" evidence="2">
    <location>
        <begin position="7"/>
        <end position="21"/>
    </location>
</feature>
<sequence>MEEPSISLITSNDITSSTSMPVSIGGARGSPGKRMVLPKTEPPALSLTDTVSVSAPLISQAQLQVQPQAQQPVKPTDEPLLIANPQRFVLFPVEHPDVMAMAKKAIAVFWTPEEIDLTKDIRDWEKLDANTQHFIKHVLGFFAASDGILMENLALNFQHEVQWPEAKYFYANQNFMEAIHSETYSLLIDTYITDKKEKQHLLEGSTTIPAIKKKADWALQWLDAKNADFATRLIAFAAVEGIFFSGAFCSIFWLKKRGLMPGLTTSNEFIARDEGMHTDFACLLYGKIKHRLSKAKASKIIKDAVKIEKNFITKALPCELIGMNAVLMSQYIEFVADRILVQLGYPKVYESANPFDFMERISLEGKDNFFEKRVTNYAKAAVGKTQEEMSFSMAADF</sequence>
<dbReference type="PANTHER" id="PTHR23409:SF18">
    <property type="entry name" value="RIBONUCLEOSIDE-DIPHOSPHATE REDUCTASE SUBUNIT M2"/>
    <property type="match status" value="1"/>
</dbReference>
<dbReference type="PROSITE" id="PS00368">
    <property type="entry name" value="RIBORED_SMALL"/>
    <property type="match status" value="1"/>
</dbReference>
<dbReference type="InterPro" id="IPR012348">
    <property type="entry name" value="RNR-like"/>
</dbReference>
<organism evidence="3">
    <name type="scientific">viral metagenome</name>
    <dbReference type="NCBI Taxonomy" id="1070528"/>
    <lineage>
        <taxon>unclassified sequences</taxon>
        <taxon>metagenomes</taxon>
        <taxon>organismal metagenomes</taxon>
    </lineage>
</organism>
<dbReference type="InterPro" id="IPR033909">
    <property type="entry name" value="RNR_small"/>
</dbReference>
<comment type="similarity">
    <text evidence="1">Belongs to the ribonucleoside diphosphate reductase small chain family.</text>
</comment>
<dbReference type="SUPFAM" id="SSF47240">
    <property type="entry name" value="Ferritin-like"/>
    <property type="match status" value="1"/>
</dbReference>
<dbReference type="Pfam" id="PF00268">
    <property type="entry name" value="Ribonuc_red_sm"/>
    <property type="match status" value="1"/>
</dbReference>
<name>A0A6C0KCW7_9ZZZZ</name>
<feature type="region of interest" description="Disordered" evidence="2">
    <location>
        <begin position="1"/>
        <end position="35"/>
    </location>
</feature>
<accession>A0A6C0KCW7</accession>
<dbReference type="InterPro" id="IPR000358">
    <property type="entry name" value="RNR_small_fam"/>
</dbReference>